<name>A0A0B5H7Y7_THETB</name>
<dbReference type="NCBIfam" id="NF006477">
    <property type="entry name" value="PRK08881.1"/>
    <property type="match status" value="1"/>
</dbReference>
<proteinExistence type="inferred from homology"/>
<keyword evidence="3" id="KW-0687">Ribonucleoprotein</keyword>
<organism evidence="4">
    <name type="scientific">Thecamonas trahens</name>
    <name type="common">Flagellate</name>
    <name type="synonym">Amastigomonas trahens</name>
    <dbReference type="NCBI Taxonomy" id="529818"/>
    <lineage>
        <taxon>Eukaryota</taxon>
        <taxon>Apusozoa</taxon>
        <taxon>Apusomonadida</taxon>
        <taxon>Apusomonadidae</taxon>
        <taxon>Thecamonas</taxon>
    </lineage>
</organism>
<dbReference type="FunFam" id="1.10.287.1480:FF:000001">
    <property type="entry name" value="30S ribosomal protein S14"/>
    <property type="match status" value="1"/>
</dbReference>
<dbReference type="AlphaFoldDB" id="A0A0B5H7Y7"/>
<keyword evidence="4" id="KW-0496">Mitochondrion</keyword>
<dbReference type="PANTHER" id="PTHR19836">
    <property type="entry name" value="30S RIBOSOMAL PROTEIN S14"/>
    <property type="match status" value="1"/>
</dbReference>
<dbReference type="InterPro" id="IPR001209">
    <property type="entry name" value="Ribosomal_uS14"/>
</dbReference>
<evidence type="ECO:0000313" key="4">
    <source>
        <dbReference type="EMBL" id="AJF36650.1"/>
    </source>
</evidence>
<comment type="similarity">
    <text evidence="1">Belongs to the universal ribosomal protein uS14 family.</text>
</comment>
<protein>
    <submittedName>
        <fullName evidence="4">Ribosomal protein S14</fullName>
    </submittedName>
</protein>
<dbReference type="RefSeq" id="YP_009121375.1">
    <property type="nucleotide sequence ID" value="NC_026452.1"/>
</dbReference>
<dbReference type="Pfam" id="PF00253">
    <property type="entry name" value="Ribosomal_S14"/>
    <property type="match status" value="1"/>
</dbReference>
<dbReference type="SUPFAM" id="SSF57716">
    <property type="entry name" value="Glucocorticoid receptor-like (DNA-binding domain)"/>
    <property type="match status" value="1"/>
</dbReference>
<dbReference type="PANTHER" id="PTHR19836:SF19">
    <property type="entry name" value="SMALL RIBOSOMAL SUBUNIT PROTEIN US14M"/>
    <property type="match status" value="1"/>
</dbReference>
<dbReference type="GO" id="GO:0006412">
    <property type="term" value="P:translation"/>
    <property type="evidence" value="ECO:0007669"/>
    <property type="project" value="InterPro"/>
</dbReference>
<reference evidence="4" key="1">
    <citation type="journal article" date="2014" name="Nucleic Acids Res.">
        <title>Widespread occurrence of organelle genome-encoded 5S rRNAs including permuted molecules.</title>
        <authorList>
            <person name="Valach M."/>
            <person name="Burger G."/>
            <person name="Gray M.W."/>
            <person name="Lang B.F."/>
        </authorList>
    </citation>
    <scope>NUCLEOTIDE SEQUENCE</scope>
    <source>
        <strain evidence="4">ATCC 50062</strain>
    </source>
</reference>
<geneLocation type="mitochondrion" evidence="4"/>
<dbReference type="GeneID" id="23454356"/>
<evidence type="ECO:0000256" key="2">
    <source>
        <dbReference type="ARBA" id="ARBA00022980"/>
    </source>
</evidence>
<keyword evidence="2 4" id="KW-0689">Ribosomal protein</keyword>
<dbReference type="EMBL" id="KP165389">
    <property type="protein sequence ID" value="AJF36650.1"/>
    <property type="molecule type" value="Genomic_DNA"/>
</dbReference>
<evidence type="ECO:0000256" key="1">
    <source>
        <dbReference type="ARBA" id="ARBA00009083"/>
    </source>
</evidence>
<dbReference type="GO" id="GO:0005763">
    <property type="term" value="C:mitochondrial small ribosomal subunit"/>
    <property type="evidence" value="ECO:0007669"/>
    <property type="project" value="TreeGrafter"/>
</dbReference>
<accession>A0A0B5H7Y7</accession>
<dbReference type="GO" id="GO:0003735">
    <property type="term" value="F:structural constituent of ribosome"/>
    <property type="evidence" value="ECO:0007669"/>
    <property type="project" value="InterPro"/>
</dbReference>
<gene>
    <name evidence="4" type="primary">rps14</name>
</gene>
<sequence>MKKLVKKDIKLRKNFKKNELKRLYLKSITLNQNVSNNQRFKAQLNLSDLPKNSSKHRIKNRCVVTGRPKSVFKQFKLSRITLKQYALNGDIPGLKKISW</sequence>
<dbReference type="Gene3D" id="1.10.287.1480">
    <property type="match status" value="1"/>
</dbReference>
<evidence type="ECO:0000256" key="3">
    <source>
        <dbReference type="ARBA" id="ARBA00023274"/>
    </source>
</evidence>